<evidence type="ECO:0000313" key="2">
    <source>
        <dbReference type="EMBL" id="RIJ25961.1"/>
    </source>
</evidence>
<feature type="region of interest" description="Disordered" evidence="1">
    <location>
        <begin position="193"/>
        <end position="215"/>
    </location>
</feature>
<name>A0A399R5X0_9PROT</name>
<dbReference type="OrthoDB" id="7628870at2"/>
<dbReference type="Proteomes" id="UP000265431">
    <property type="component" value="Unassembled WGS sequence"/>
</dbReference>
<accession>A0A399R5X0</accession>
<dbReference type="AlphaFoldDB" id="A0A399R5X0"/>
<comment type="caution">
    <text evidence="2">The sequence shown here is derived from an EMBL/GenBank/DDBJ whole genome shotgun (WGS) entry which is preliminary data.</text>
</comment>
<organism evidence="2 3">
    <name type="scientific">Henriciella barbarensis</name>
    <dbReference type="NCBI Taxonomy" id="86342"/>
    <lineage>
        <taxon>Bacteria</taxon>
        <taxon>Pseudomonadati</taxon>
        <taxon>Pseudomonadota</taxon>
        <taxon>Alphaproteobacteria</taxon>
        <taxon>Hyphomonadales</taxon>
        <taxon>Hyphomonadaceae</taxon>
        <taxon>Henriciella</taxon>
    </lineage>
</organism>
<gene>
    <name evidence="2" type="ORF">D1224_02255</name>
</gene>
<dbReference type="EMBL" id="QWGB01000004">
    <property type="protein sequence ID" value="RIJ25961.1"/>
    <property type="molecule type" value="Genomic_DNA"/>
</dbReference>
<proteinExistence type="predicted"/>
<keyword evidence="3" id="KW-1185">Reference proteome</keyword>
<evidence type="ECO:0000313" key="3">
    <source>
        <dbReference type="Proteomes" id="UP000265431"/>
    </source>
</evidence>
<reference evidence="2 3" key="1">
    <citation type="submission" date="2018-08" db="EMBL/GenBank/DDBJ databases">
        <title>Henriciella mobilis sp. nov., isolated from seawater.</title>
        <authorList>
            <person name="Cheng H."/>
            <person name="Wu Y.-H."/>
            <person name="Xu X.-W."/>
            <person name="Guo L.-L."/>
        </authorList>
    </citation>
    <scope>NUCLEOTIDE SEQUENCE [LARGE SCALE GENOMIC DNA]</scope>
    <source>
        <strain evidence="2 3">CCUG66934</strain>
    </source>
</reference>
<protein>
    <submittedName>
        <fullName evidence="2">Uncharacterized protein</fullName>
    </submittedName>
</protein>
<sequence length="236" mass="26340">MRNMTLLSVLIGATALVGCGPTRHYEPLPPTPFYPPSTTPVVATADAIAIDTALQVCNVDSLRAQRDERMEAARTLLITGYASGGDVNERAQSTQGTLRVDQPPAGPQTERTEILRAFEIDLDAAYRFAEGSCRAYAACMHQRDYQEGACVGSLASWERSQDRFTEVSLSLAELRASIAAPVVQRRVYGHSYPRSDRYDRHDRRHRPHRDRHHRKDRDCEGVIADLFTTNACDSKH</sequence>
<dbReference type="RefSeq" id="WP_119378310.1">
    <property type="nucleotide sequence ID" value="NZ_QWGB01000004.1"/>
</dbReference>
<dbReference type="PROSITE" id="PS51257">
    <property type="entry name" value="PROKAR_LIPOPROTEIN"/>
    <property type="match status" value="1"/>
</dbReference>
<feature type="compositionally biased region" description="Basic residues" evidence="1">
    <location>
        <begin position="202"/>
        <end position="215"/>
    </location>
</feature>
<evidence type="ECO:0000256" key="1">
    <source>
        <dbReference type="SAM" id="MobiDB-lite"/>
    </source>
</evidence>